<sequence>MYHLSAAIFSLSHDFHTVRALSQDVNIIAFCTLWKELYAFLSKDLQGRMIVIAKFTRMMVPTWASEAYMFYEKNRWLQIVSA</sequence>
<reference evidence="3" key="2">
    <citation type="submission" date="2019-09" db="UniProtKB">
        <authorList>
            <consortium name="WormBaseParasite"/>
        </authorList>
    </citation>
    <scope>IDENTIFICATION</scope>
</reference>
<keyword evidence="2" id="KW-1185">Reference proteome</keyword>
<accession>A0A3P7TS78</accession>
<evidence type="ECO:0000313" key="2">
    <source>
        <dbReference type="Proteomes" id="UP000050761"/>
    </source>
</evidence>
<name>A0A183F8F3_HELPZ</name>
<evidence type="ECO:0000313" key="3">
    <source>
        <dbReference type="WBParaSite" id="HPBE_0000244501-mRNA-1"/>
    </source>
</evidence>
<organism evidence="2 3">
    <name type="scientific">Heligmosomoides polygyrus</name>
    <name type="common">Parasitic roundworm</name>
    <dbReference type="NCBI Taxonomy" id="6339"/>
    <lineage>
        <taxon>Eukaryota</taxon>
        <taxon>Metazoa</taxon>
        <taxon>Ecdysozoa</taxon>
        <taxon>Nematoda</taxon>
        <taxon>Chromadorea</taxon>
        <taxon>Rhabditida</taxon>
        <taxon>Rhabditina</taxon>
        <taxon>Rhabditomorpha</taxon>
        <taxon>Strongyloidea</taxon>
        <taxon>Heligmosomidae</taxon>
        <taxon>Heligmosomoides</taxon>
    </lineage>
</organism>
<dbReference type="AlphaFoldDB" id="A0A183F8F3"/>
<dbReference type="Proteomes" id="UP000050761">
    <property type="component" value="Unassembled WGS sequence"/>
</dbReference>
<dbReference type="WBParaSite" id="HPBE_0000244501-mRNA-1">
    <property type="protein sequence ID" value="HPBE_0000244501-mRNA-1"/>
    <property type="gene ID" value="HPBE_0000244501"/>
</dbReference>
<proteinExistence type="predicted"/>
<dbReference type="EMBL" id="UZAH01003687">
    <property type="protein sequence ID" value="VDO25320.1"/>
    <property type="molecule type" value="Genomic_DNA"/>
</dbReference>
<accession>A0A183F8F3</accession>
<reference evidence="1 2" key="1">
    <citation type="submission" date="2018-11" db="EMBL/GenBank/DDBJ databases">
        <authorList>
            <consortium name="Pathogen Informatics"/>
        </authorList>
    </citation>
    <scope>NUCLEOTIDE SEQUENCE [LARGE SCALE GENOMIC DNA]</scope>
</reference>
<protein>
    <submittedName>
        <fullName evidence="3">Bestrophin homolog</fullName>
    </submittedName>
</protein>
<gene>
    <name evidence="1" type="ORF">HPBE_LOCUS2446</name>
</gene>
<evidence type="ECO:0000313" key="1">
    <source>
        <dbReference type="EMBL" id="VDO25320.1"/>
    </source>
</evidence>